<keyword evidence="4" id="KW-1185">Reference proteome</keyword>
<gene>
    <name evidence="3" type="ORF">KQI68_06940</name>
</gene>
<name>A0ABS6FHC6_9FIRM</name>
<proteinExistence type="predicted"/>
<dbReference type="Proteomes" id="UP000783742">
    <property type="component" value="Unassembled WGS sequence"/>
</dbReference>
<dbReference type="Pfam" id="PF01381">
    <property type="entry name" value="HTH_3"/>
    <property type="match status" value="1"/>
</dbReference>
<evidence type="ECO:0000259" key="2">
    <source>
        <dbReference type="PROSITE" id="PS50943"/>
    </source>
</evidence>
<dbReference type="InterPro" id="IPR001387">
    <property type="entry name" value="Cro/C1-type_HTH"/>
</dbReference>
<reference evidence="3 4" key="1">
    <citation type="submission" date="2021-06" db="EMBL/GenBank/DDBJ databases">
        <authorList>
            <person name="Sun Q."/>
            <person name="Li D."/>
        </authorList>
    </citation>
    <scope>NUCLEOTIDE SEQUENCE [LARGE SCALE GENOMIC DNA]</scope>
    <source>
        <strain evidence="3 4">MSJ-1</strain>
    </source>
</reference>
<dbReference type="PANTHER" id="PTHR46558">
    <property type="entry name" value="TRACRIPTIONAL REGULATORY PROTEIN-RELATED-RELATED"/>
    <property type="match status" value="1"/>
</dbReference>
<dbReference type="PANTHER" id="PTHR46558:SF4">
    <property type="entry name" value="DNA-BIDING PHAGE PROTEIN"/>
    <property type="match status" value="1"/>
</dbReference>
<evidence type="ECO:0000256" key="1">
    <source>
        <dbReference type="ARBA" id="ARBA00023125"/>
    </source>
</evidence>
<comment type="caution">
    <text evidence="3">The sequence shown here is derived from an EMBL/GenBank/DDBJ whole genome shotgun (WGS) entry which is preliminary data.</text>
</comment>
<protein>
    <submittedName>
        <fullName evidence="3">Helix-turn-helix transcriptional regulator</fullName>
    </submittedName>
</protein>
<keyword evidence="1" id="KW-0238">DNA-binding</keyword>
<accession>A0ABS6FHC6</accession>
<dbReference type="CDD" id="cd00093">
    <property type="entry name" value="HTH_XRE"/>
    <property type="match status" value="1"/>
</dbReference>
<organism evidence="3 4">
    <name type="scientific">Peptoniphilus ovalis</name>
    <dbReference type="NCBI Taxonomy" id="2841503"/>
    <lineage>
        <taxon>Bacteria</taxon>
        <taxon>Bacillati</taxon>
        <taxon>Bacillota</taxon>
        <taxon>Tissierellia</taxon>
        <taxon>Tissierellales</taxon>
        <taxon>Peptoniphilaceae</taxon>
        <taxon>Peptoniphilus</taxon>
    </lineage>
</organism>
<evidence type="ECO:0000313" key="3">
    <source>
        <dbReference type="EMBL" id="MBU5669575.1"/>
    </source>
</evidence>
<sequence>MTRLKQLRLEKGMSQSELSKAVGVSPKYISFLENGERTPSLRIAKRIADFFRVQIEDIFLK</sequence>
<feature type="domain" description="HTH cro/C1-type" evidence="2">
    <location>
        <begin position="4"/>
        <end position="58"/>
    </location>
</feature>
<dbReference type="PROSITE" id="PS50943">
    <property type="entry name" value="HTH_CROC1"/>
    <property type="match status" value="1"/>
</dbReference>
<dbReference type="SMART" id="SM00530">
    <property type="entry name" value="HTH_XRE"/>
    <property type="match status" value="1"/>
</dbReference>
<dbReference type="EMBL" id="JAHLQO010000004">
    <property type="protein sequence ID" value="MBU5669575.1"/>
    <property type="molecule type" value="Genomic_DNA"/>
</dbReference>
<evidence type="ECO:0000313" key="4">
    <source>
        <dbReference type="Proteomes" id="UP000783742"/>
    </source>
</evidence>